<dbReference type="InterPro" id="IPR023298">
    <property type="entry name" value="ATPase_P-typ_TM_dom_sf"/>
</dbReference>
<keyword evidence="6" id="KW-0460">Magnesium</keyword>
<feature type="transmembrane region" description="Helical" evidence="12">
    <location>
        <begin position="613"/>
        <end position="636"/>
    </location>
</feature>
<evidence type="ECO:0000256" key="2">
    <source>
        <dbReference type="ARBA" id="ARBA00022553"/>
    </source>
</evidence>
<dbReference type="STRING" id="133385.A0A2T9YFH6"/>
<feature type="transmembrane region" description="Helical" evidence="12">
    <location>
        <begin position="415"/>
        <end position="431"/>
    </location>
</feature>
<dbReference type="PRINTS" id="PR00119">
    <property type="entry name" value="CATATPASE"/>
</dbReference>
<dbReference type="NCBIfam" id="TIGR01494">
    <property type="entry name" value="ATPase_P-type"/>
    <property type="match status" value="2"/>
</dbReference>
<evidence type="ECO:0000313" key="14">
    <source>
        <dbReference type="EMBL" id="PVU91065.1"/>
    </source>
</evidence>
<dbReference type="InterPro" id="IPR036412">
    <property type="entry name" value="HAD-like_sf"/>
</dbReference>
<dbReference type="Pfam" id="PF00122">
    <property type="entry name" value="E1-E2_ATPase"/>
    <property type="match status" value="1"/>
</dbReference>
<evidence type="ECO:0000256" key="6">
    <source>
        <dbReference type="ARBA" id="ARBA00022842"/>
    </source>
</evidence>
<feature type="region of interest" description="Disordered" evidence="11">
    <location>
        <begin position="1"/>
        <end position="24"/>
    </location>
</feature>
<proteinExistence type="inferred from homology"/>
<dbReference type="GO" id="GO:0030001">
    <property type="term" value="P:metal ion transport"/>
    <property type="evidence" value="ECO:0007669"/>
    <property type="project" value="UniProtKB-ARBA"/>
</dbReference>
<dbReference type="InterPro" id="IPR023214">
    <property type="entry name" value="HAD_sf"/>
</dbReference>
<dbReference type="InterPro" id="IPR004014">
    <property type="entry name" value="ATPase_P-typ_cation-transptr_N"/>
</dbReference>
<evidence type="ECO:0000256" key="3">
    <source>
        <dbReference type="ARBA" id="ARBA00022692"/>
    </source>
</evidence>
<evidence type="ECO:0000256" key="5">
    <source>
        <dbReference type="ARBA" id="ARBA00022840"/>
    </source>
</evidence>
<keyword evidence="4" id="KW-0547">Nucleotide-binding</keyword>
<dbReference type="Gene3D" id="2.70.150.10">
    <property type="entry name" value="Calcium-transporting ATPase, cytoplasmic transduction domain A"/>
    <property type="match status" value="1"/>
</dbReference>
<dbReference type="SFLD" id="SFLDF00027">
    <property type="entry name" value="p-type_atpase"/>
    <property type="match status" value="1"/>
</dbReference>
<dbReference type="FunFam" id="3.40.50.1000:FF:000028">
    <property type="entry name" value="Calcium-transporting P-type ATPase, putative"/>
    <property type="match status" value="1"/>
</dbReference>
<dbReference type="Gene3D" id="1.20.1110.10">
    <property type="entry name" value="Calcium-transporting ATPase, transmembrane domain"/>
    <property type="match status" value="1"/>
</dbReference>
<dbReference type="GO" id="GO:0016887">
    <property type="term" value="F:ATP hydrolysis activity"/>
    <property type="evidence" value="ECO:0007669"/>
    <property type="project" value="InterPro"/>
</dbReference>
<dbReference type="InterPro" id="IPR008250">
    <property type="entry name" value="ATPase_P-typ_transduc_dom_A_sf"/>
</dbReference>
<feature type="compositionally biased region" description="Low complexity" evidence="11">
    <location>
        <begin position="137"/>
        <end position="162"/>
    </location>
</feature>
<name>A0A2T9YFH6_9FUNG</name>
<evidence type="ECO:0000256" key="7">
    <source>
        <dbReference type="ARBA" id="ARBA00022967"/>
    </source>
</evidence>
<dbReference type="EMBL" id="MBFR01000221">
    <property type="protein sequence ID" value="PVU91065.1"/>
    <property type="molecule type" value="Genomic_DNA"/>
</dbReference>
<dbReference type="Proteomes" id="UP000245383">
    <property type="component" value="Unassembled WGS sequence"/>
</dbReference>
<keyword evidence="15" id="KW-1185">Reference proteome</keyword>
<dbReference type="InterPro" id="IPR044492">
    <property type="entry name" value="P_typ_ATPase_HD_dom"/>
</dbReference>
<dbReference type="InterPro" id="IPR018303">
    <property type="entry name" value="ATPase_P-typ_P_site"/>
</dbReference>
<evidence type="ECO:0000256" key="10">
    <source>
        <dbReference type="ARBA" id="ARBA00038148"/>
    </source>
</evidence>
<protein>
    <recommendedName>
        <fullName evidence="13">Cation-transporting P-type ATPase N-terminal domain-containing protein</fullName>
    </recommendedName>
</protein>
<evidence type="ECO:0000256" key="9">
    <source>
        <dbReference type="ARBA" id="ARBA00023136"/>
    </source>
</evidence>
<dbReference type="InterPro" id="IPR001757">
    <property type="entry name" value="P_typ_ATPase"/>
</dbReference>
<feature type="compositionally biased region" description="Polar residues" evidence="11">
    <location>
        <begin position="8"/>
        <end position="24"/>
    </location>
</feature>
<gene>
    <name evidence="14" type="ORF">BB561_004582</name>
</gene>
<dbReference type="SUPFAM" id="SSF81660">
    <property type="entry name" value="Metal cation-transporting ATPase, ATP-binding domain N"/>
    <property type="match status" value="1"/>
</dbReference>
<sequence length="1239" mass="136971">MATPLPVDTTTSKSAATHNADADTNYSNNQDLLQVIINDISSDLNVNTINPYPLKNENQEYLKFLSAFPEGKESVEHQLDIYVVDMFAFLSAKNKQKSAKLVKKIDYFKKKYSKKRLITKKDLQPKNSQLELKKNSPRVSNSSLESSETTDSSSSCGSEQSYEVSDTDISLLETMENIQYTLDFRIKKGKVNSLDISLMRRLCDALLLVMKHETGSFAKKKFASYAESAFYIFGSFIEEIAEFRQAVSEKDISELRISLLLDKRFNTESQKNAVAIMVRIVLFCLGEGYDWRDLIDPRKQATMQKYIEKRIEVFANDRKSLHIQERKVDLYPPPALYSDRNIAKLVAMFNVNVDSGITDNEEVNKRLEHYGANELPQQDKKSYFKIIFDQLSDFMVVLLLIAVIATAIAKEYNSSIVLAVVIILNTFIGVYEESKASKALDSLKSFVVNTAKVYRNGSISLIDSKNLVPGDIVEIEEGDSVPADLRLIECSRLSLVETILTGESIPVMKSVESIRTNTNRLALGDSFGNCFMGTLVSRGRGRGIVVRTGSSTEIGKISKAISNNQTSKKTPLQKRLHKLGMWLVIIAILLCAIVVIAGVAWGHKFAPMFLSGLALAVSVIPEGLVAVTTVTMALAVRRAAKKQAIVKRLVAVEVLGSVTCICSDKTGTLTEGQMGATEIVTSTLQSYSTQNSTDLNPDSGGILIGSKLGFSADIKSNTSSSTFLQKNNMSFSLLELIKICLLCNNSQIKFVDDKWKGFGDPTEFALLSLALKAKMSYESIKSKFTNPDGTTTTYPKKLHENPFDSERKLMTVVIDNKNADKNVDIYAKGAPEQILKICTHRIDDNGSLQKLKNSDIKIILHECEKMAKRGLRVLGLAAKSESMSNFETMMKEVPENDSENPNLKADDSFKNKKKESEIQEQIATYRIKWAEGDLAFVGLVGLTDPPRKGVKEAIKNCQSAGIKVIMITGDHLDTASAIAKQIGILQPNIPEMDRAITGPDLDLLSDETLASLKPFPSVFARVSPDHKLRIIKTLQKMGHISAMTGDGVNDAPAVRQADIGIAMGIGGTEITKDASDIVLLDDNFSTIIMAIEEGRRVFDNILKFILYLLSCNTAEIILFLMASVVNVELPMPTIMVLWANIIADVPPAMSVGLEPQEKNILKRSPRSPSAGVLNKSIDNPLSSLAISVQPDIDAIKKVDEYTHDNIPDDLILSTPGLTAKETETAYYEKNKIYHWRGDL</sequence>
<evidence type="ECO:0000256" key="8">
    <source>
        <dbReference type="ARBA" id="ARBA00022989"/>
    </source>
</evidence>
<dbReference type="SUPFAM" id="SSF81653">
    <property type="entry name" value="Calcium ATPase, transduction domain A"/>
    <property type="match status" value="1"/>
</dbReference>
<dbReference type="GO" id="GO:0016020">
    <property type="term" value="C:membrane"/>
    <property type="evidence" value="ECO:0007669"/>
    <property type="project" value="InterPro"/>
</dbReference>
<evidence type="ECO:0000259" key="13">
    <source>
        <dbReference type="SMART" id="SM00831"/>
    </source>
</evidence>
<dbReference type="PROSITE" id="PS00154">
    <property type="entry name" value="ATPASE_E1_E2"/>
    <property type="match status" value="1"/>
</dbReference>
<reference evidence="14 15" key="1">
    <citation type="journal article" date="2018" name="MBio">
        <title>Comparative Genomics Reveals the Core Gene Toolbox for the Fungus-Insect Symbiosis.</title>
        <authorList>
            <person name="Wang Y."/>
            <person name="Stata M."/>
            <person name="Wang W."/>
            <person name="Stajich J.E."/>
            <person name="White M.M."/>
            <person name="Moncalvo J.M."/>
        </authorList>
    </citation>
    <scope>NUCLEOTIDE SEQUENCE [LARGE SCALE GENOMIC DNA]</scope>
    <source>
        <strain evidence="14 15">SWE-8-4</strain>
    </source>
</reference>
<dbReference type="SUPFAM" id="SSF56784">
    <property type="entry name" value="HAD-like"/>
    <property type="match status" value="1"/>
</dbReference>
<evidence type="ECO:0000256" key="12">
    <source>
        <dbReference type="SAM" id="Phobius"/>
    </source>
</evidence>
<dbReference type="Pfam" id="PF13246">
    <property type="entry name" value="Cation_ATPase"/>
    <property type="match status" value="1"/>
</dbReference>
<accession>A0A2T9YFH6</accession>
<dbReference type="SFLD" id="SFLDG00002">
    <property type="entry name" value="C1.7:_P-type_atpase_like"/>
    <property type="match status" value="1"/>
</dbReference>
<dbReference type="Pfam" id="PF00689">
    <property type="entry name" value="Cation_ATPase_C"/>
    <property type="match status" value="1"/>
</dbReference>
<evidence type="ECO:0000313" key="15">
    <source>
        <dbReference type="Proteomes" id="UP000245383"/>
    </source>
</evidence>
<feature type="domain" description="Cation-transporting P-type ATPase N-terminal" evidence="13">
    <location>
        <begin position="336"/>
        <end position="411"/>
    </location>
</feature>
<dbReference type="Gene3D" id="3.40.50.1000">
    <property type="entry name" value="HAD superfamily/HAD-like"/>
    <property type="match status" value="1"/>
</dbReference>
<comment type="caution">
    <text evidence="14">The sequence shown here is derived from an EMBL/GenBank/DDBJ whole genome shotgun (WGS) entry which is preliminary data.</text>
</comment>
<keyword evidence="9 12" id="KW-0472">Membrane</keyword>
<keyword evidence="3 12" id="KW-0812">Transmembrane</keyword>
<comment type="similarity">
    <text evidence="10">Belongs to the cation transport ATPase (P-type) (TC 3.A.3) family.</text>
</comment>
<dbReference type="GO" id="GO:0005524">
    <property type="term" value="F:ATP binding"/>
    <property type="evidence" value="ECO:0007669"/>
    <property type="project" value="UniProtKB-KW"/>
</dbReference>
<dbReference type="InterPro" id="IPR059000">
    <property type="entry name" value="ATPase_P-type_domA"/>
</dbReference>
<keyword evidence="5" id="KW-0067">ATP-binding</keyword>
<comment type="subcellular location">
    <subcellularLocation>
        <location evidence="1">Endomembrane system</location>
        <topology evidence="1">Multi-pass membrane protein</topology>
    </subcellularLocation>
</comment>
<feature type="region of interest" description="Disordered" evidence="11">
    <location>
        <begin position="128"/>
        <end position="162"/>
    </location>
</feature>
<dbReference type="GO" id="GO:0012505">
    <property type="term" value="C:endomembrane system"/>
    <property type="evidence" value="ECO:0007669"/>
    <property type="project" value="UniProtKB-SubCell"/>
</dbReference>
<dbReference type="Gene3D" id="3.40.1110.10">
    <property type="entry name" value="Calcium-transporting ATPase, cytoplasmic domain N"/>
    <property type="match status" value="1"/>
</dbReference>
<evidence type="ECO:0000256" key="11">
    <source>
        <dbReference type="SAM" id="MobiDB-lite"/>
    </source>
</evidence>
<dbReference type="PANTHER" id="PTHR42861">
    <property type="entry name" value="CALCIUM-TRANSPORTING ATPASE"/>
    <property type="match status" value="1"/>
</dbReference>
<evidence type="ECO:0000256" key="1">
    <source>
        <dbReference type="ARBA" id="ARBA00004127"/>
    </source>
</evidence>
<evidence type="ECO:0000256" key="4">
    <source>
        <dbReference type="ARBA" id="ARBA00022741"/>
    </source>
</evidence>
<dbReference type="InterPro" id="IPR023299">
    <property type="entry name" value="ATPase_P-typ_cyto_dom_N"/>
</dbReference>
<dbReference type="AlphaFoldDB" id="A0A2T9YFH6"/>
<dbReference type="PRINTS" id="PR00121">
    <property type="entry name" value="NAKATPASE"/>
</dbReference>
<dbReference type="InterPro" id="IPR006068">
    <property type="entry name" value="ATPase_P-typ_cation-transptr_C"/>
</dbReference>
<keyword evidence="8 12" id="KW-1133">Transmembrane helix</keyword>
<feature type="transmembrane region" description="Helical" evidence="12">
    <location>
        <begin position="1104"/>
        <end position="1125"/>
    </location>
</feature>
<feature type="transmembrane region" description="Helical" evidence="12">
    <location>
        <begin position="391"/>
        <end position="409"/>
    </location>
</feature>
<keyword evidence="7" id="KW-1278">Translocase</keyword>
<keyword evidence="2" id="KW-0597">Phosphoprotein</keyword>
<feature type="transmembrane region" description="Helical" evidence="12">
    <location>
        <begin position="579"/>
        <end position="601"/>
    </location>
</feature>
<dbReference type="SFLD" id="SFLDS00003">
    <property type="entry name" value="Haloacid_Dehalogenase"/>
    <property type="match status" value="1"/>
</dbReference>
<dbReference type="FunFam" id="2.70.150.10:FF:000160">
    <property type="entry name" value="Sarcoplasmic/endoplasmic reticulum calcium ATPase 1"/>
    <property type="match status" value="1"/>
</dbReference>
<dbReference type="SUPFAM" id="SSF81665">
    <property type="entry name" value="Calcium ATPase, transmembrane domain M"/>
    <property type="match status" value="1"/>
</dbReference>
<organism evidence="14 15">
    <name type="scientific">Smittium simulii</name>
    <dbReference type="NCBI Taxonomy" id="133385"/>
    <lineage>
        <taxon>Eukaryota</taxon>
        <taxon>Fungi</taxon>
        <taxon>Fungi incertae sedis</taxon>
        <taxon>Zoopagomycota</taxon>
        <taxon>Kickxellomycotina</taxon>
        <taxon>Harpellomycetes</taxon>
        <taxon>Harpellales</taxon>
        <taxon>Legeriomycetaceae</taxon>
        <taxon>Smittium</taxon>
    </lineage>
</organism>
<dbReference type="OrthoDB" id="116380at2759"/>
<dbReference type="Pfam" id="PF00690">
    <property type="entry name" value="Cation_ATPase_N"/>
    <property type="match status" value="1"/>
</dbReference>
<dbReference type="SMART" id="SM00831">
    <property type="entry name" value="Cation_ATPase_N"/>
    <property type="match status" value="1"/>
</dbReference>